<dbReference type="AlphaFoldDB" id="A0A7Y9FRP4"/>
<organism evidence="3 4">
    <name type="scientific">Sphingomonas melonis</name>
    <dbReference type="NCBI Taxonomy" id="152682"/>
    <lineage>
        <taxon>Bacteria</taxon>
        <taxon>Pseudomonadati</taxon>
        <taxon>Pseudomonadota</taxon>
        <taxon>Alphaproteobacteria</taxon>
        <taxon>Sphingomonadales</taxon>
        <taxon>Sphingomonadaceae</taxon>
        <taxon>Sphingomonas</taxon>
    </lineage>
</organism>
<feature type="region of interest" description="Disordered" evidence="1">
    <location>
        <begin position="121"/>
        <end position="154"/>
    </location>
</feature>
<keyword evidence="4" id="KW-1185">Reference proteome</keyword>
<evidence type="ECO:0000256" key="1">
    <source>
        <dbReference type="SAM" id="MobiDB-lite"/>
    </source>
</evidence>
<keyword evidence="2" id="KW-1133">Transmembrane helix</keyword>
<evidence type="ECO:0000256" key="2">
    <source>
        <dbReference type="SAM" id="Phobius"/>
    </source>
</evidence>
<dbReference type="EMBL" id="JACCBY010000009">
    <property type="protein sequence ID" value="NYD92156.1"/>
    <property type="molecule type" value="Genomic_DNA"/>
</dbReference>
<sequence>MRSYQPSSDRRRATSLALTVAAHLLIFFLLWRLAPVLDPPKEPGRSLTVNMLPVGDNESTSTRTTKAPARAAAKASRRTAPEPPAAPKAPAPDASVPPPVDTPFPGYLVLNKSDFAASDVGRLPSRKSGGSAGKQLAAADGAGDGDAGDSSAAAGVGPGGQRLYNAEWYVEPAQSQLSPYLPPNVPKGAWAEIACRTAANYRVEDCVQLGDSQPGSGLARSIREAAWQFKVRPPRIGGKPQVGAWVRIRISFTK</sequence>
<comment type="caution">
    <text evidence="3">The sequence shown here is derived from an EMBL/GenBank/DDBJ whole genome shotgun (WGS) entry which is preliminary data.</text>
</comment>
<gene>
    <name evidence="3" type="ORF">HD841_003976</name>
</gene>
<evidence type="ECO:0000313" key="4">
    <source>
        <dbReference type="Proteomes" id="UP000517753"/>
    </source>
</evidence>
<feature type="compositionally biased region" description="Pro residues" evidence="1">
    <location>
        <begin position="81"/>
        <end position="100"/>
    </location>
</feature>
<dbReference type="RefSeq" id="WP_179510540.1">
    <property type="nucleotide sequence ID" value="NZ_JACCBY010000009.1"/>
</dbReference>
<feature type="compositionally biased region" description="Low complexity" evidence="1">
    <location>
        <begin position="60"/>
        <end position="74"/>
    </location>
</feature>
<reference evidence="3 4" key="1">
    <citation type="submission" date="2020-07" db="EMBL/GenBank/DDBJ databases">
        <authorList>
            <person name="Partida-Martinez L."/>
            <person name="Huntemann M."/>
            <person name="Clum A."/>
            <person name="Wang J."/>
            <person name="Palaniappan K."/>
            <person name="Ritter S."/>
            <person name="Chen I.-M."/>
            <person name="Stamatis D."/>
            <person name="Reddy T."/>
            <person name="O'Malley R."/>
            <person name="Daum C."/>
            <person name="Shapiro N."/>
            <person name="Ivanova N."/>
            <person name="Kyrpides N."/>
            <person name="Woyke T."/>
        </authorList>
    </citation>
    <scope>NUCLEOTIDE SEQUENCE [LARGE SCALE GENOMIC DNA]</scope>
    <source>
        <strain evidence="3 4">AS2.3</strain>
    </source>
</reference>
<feature type="transmembrane region" description="Helical" evidence="2">
    <location>
        <begin position="12"/>
        <end position="31"/>
    </location>
</feature>
<dbReference type="Proteomes" id="UP000517753">
    <property type="component" value="Unassembled WGS sequence"/>
</dbReference>
<keyword evidence="2" id="KW-0812">Transmembrane</keyword>
<accession>A0A7Y9FRP4</accession>
<proteinExistence type="predicted"/>
<feature type="region of interest" description="Disordered" evidence="1">
    <location>
        <begin position="43"/>
        <end position="100"/>
    </location>
</feature>
<reference evidence="3 4" key="2">
    <citation type="submission" date="2020-08" db="EMBL/GenBank/DDBJ databases">
        <title>The Agave Microbiome: Exploring the role of microbial communities in plant adaptations to desert environments.</title>
        <authorList>
            <person name="Partida-Martinez L.P."/>
        </authorList>
    </citation>
    <scope>NUCLEOTIDE SEQUENCE [LARGE SCALE GENOMIC DNA]</scope>
    <source>
        <strain evidence="3 4">AS2.3</strain>
    </source>
</reference>
<name>A0A7Y9FRP4_9SPHN</name>
<protein>
    <submittedName>
        <fullName evidence="3">Protein TonB</fullName>
    </submittedName>
</protein>
<evidence type="ECO:0000313" key="3">
    <source>
        <dbReference type="EMBL" id="NYD92156.1"/>
    </source>
</evidence>
<keyword evidence="2" id="KW-0472">Membrane</keyword>